<reference evidence="2 3" key="1">
    <citation type="submission" date="2015-08" db="EMBL/GenBank/DDBJ databases">
        <title>Genome sequencing of Penicillium nordicum.</title>
        <authorList>
            <person name="Nguyen H.D."/>
            <person name="Seifert K.A."/>
        </authorList>
    </citation>
    <scope>NUCLEOTIDE SEQUENCE [LARGE SCALE GENOMIC DNA]</scope>
    <source>
        <strain evidence="2 3">DAOMC 185683</strain>
    </source>
</reference>
<sequence>MKLSNGSLPPLAVCHYLFSSTSILIDADRTNLTVQIAVHPYRFQARYLLKGSVMVIQVFIFSAVKYSGILRQQYYYLHRVGRMAEYFRISKALMPGTYYAVQLKI</sequence>
<name>A0A0M8P590_9EURO</name>
<dbReference type="Proteomes" id="UP000037696">
    <property type="component" value="Unassembled WGS sequence"/>
</dbReference>
<dbReference type="AlphaFoldDB" id="A0A0M8P590"/>
<evidence type="ECO:0000256" key="1">
    <source>
        <dbReference type="SAM" id="Phobius"/>
    </source>
</evidence>
<proteinExistence type="predicted"/>
<evidence type="ECO:0000313" key="3">
    <source>
        <dbReference type="Proteomes" id="UP000037696"/>
    </source>
</evidence>
<keyword evidence="1" id="KW-1133">Transmembrane helix</keyword>
<keyword evidence="1" id="KW-0812">Transmembrane</keyword>
<gene>
    <name evidence="2" type="ORF">ACN38_g8163</name>
</gene>
<keyword evidence="3" id="KW-1185">Reference proteome</keyword>
<evidence type="ECO:0000313" key="2">
    <source>
        <dbReference type="EMBL" id="KOS40961.1"/>
    </source>
</evidence>
<dbReference type="EMBL" id="LHQQ01000146">
    <property type="protein sequence ID" value="KOS40961.1"/>
    <property type="molecule type" value="Genomic_DNA"/>
</dbReference>
<comment type="caution">
    <text evidence="2">The sequence shown here is derived from an EMBL/GenBank/DDBJ whole genome shotgun (WGS) entry which is preliminary data.</text>
</comment>
<keyword evidence="1" id="KW-0472">Membrane</keyword>
<organism evidence="2 3">
    <name type="scientific">Penicillium nordicum</name>
    <dbReference type="NCBI Taxonomy" id="229535"/>
    <lineage>
        <taxon>Eukaryota</taxon>
        <taxon>Fungi</taxon>
        <taxon>Dikarya</taxon>
        <taxon>Ascomycota</taxon>
        <taxon>Pezizomycotina</taxon>
        <taxon>Eurotiomycetes</taxon>
        <taxon>Eurotiomycetidae</taxon>
        <taxon>Eurotiales</taxon>
        <taxon>Aspergillaceae</taxon>
        <taxon>Penicillium</taxon>
    </lineage>
</organism>
<feature type="transmembrane region" description="Helical" evidence="1">
    <location>
        <begin position="47"/>
        <end position="64"/>
    </location>
</feature>
<protein>
    <submittedName>
        <fullName evidence="2">Uncharacterized protein</fullName>
    </submittedName>
</protein>
<accession>A0A0M8P590</accession>